<dbReference type="EMBL" id="JABFCZ010000010">
    <property type="protein sequence ID" value="MBD1546709.1"/>
    <property type="molecule type" value="Genomic_DNA"/>
</dbReference>
<reference evidence="12" key="1">
    <citation type="submission" date="2020-05" db="EMBL/GenBank/DDBJ databases">
        <title>Identification of trans-AT polyketide cluster in two marine bacteria, producers of a novel glutaramide-containing polyketide sesbanimide D and analogs.</title>
        <authorList>
            <person name="Kacar D."/>
            <person name="Rodriguez P."/>
            <person name="Canedo L."/>
            <person name="Gonzalez E."/>
            <person name="Galan B."/>
            <person name="De La Calle F."/>
            <person name="Garcia J.L."/>
        </authorList>
    </citation>
    <scope>NUCLEOTIDE SEQUENCE</scope>
    <source>
        <strain evidence="12">PHM038</strain>
    </source>
</reference>
<evidence type="ECO:0000259" key="11">
    <source>
        <dbReference type="Pfam" id="PF01883"/>
    </source>
</evidence>
<organism evidence="12 13">
    <name type="scientific">Roseibium aggregatum</name>
    <dbReference type="NCBI Taxonomy" id="187304"/>
    <lineage>
        <taxon>Bacteria</taxon>
        <taxon>Pseudomonadati</taxon>
        <taxon>Pseudomonadota</taxon>
        <taxon>Alphaproteobacteria</taxon>
        <taxon>Hyphomicrobiales</taxon>
        <taxon>Stappiaceae</taxon>
        <taxon>Roseibium</taxon>
    </lineage>
</organism>
<dbReference type="SUPFAM" id="SSF52540">
    <property type="entry name" value="P-loop containing nucleoside triphosphate hydrolases"/>
    <property type="match status" value="1"/>
</dbReference>
<dbReference type="GO" id="GO:0046872">
    <property type="term" value="F:metal ion binding"/>
    <property type="evidence" value="ECO:0007669"/>
    <property type="project" value="UniProtKB-KW"/>
</dbReference>
<evidence type="ECO:0000256" key="3">
    <source>
        <dbReference type="ARBA" id="ARBA00022723"/>
    </source>
</evidence>
<dbReference type="Pfam" id="PF10609">
    <property type="entry name" value="ParA"/>
    <property type="match status" value="1"/>
</dbReference>
<proteinExistence type="inferred from homology"/>
<feature type="binding site" evidence="9">
    <location>
        <begin position="140"/>
        <end position="147"/>
    </location>
    <ligand>
        <name>ATP</name>
        <dbReference type="ChEBI" id="CHEBI:30616"/>
    </ligand>
</feature>
<dbReference type="PANTHER" id="PTHR42961">
    <property type="entry name" value="IRON-SULFUR PROTEIN NUBPL"/>
    <property type="match status" value="1"/>
</dbReference>
<dbReference type="InterPro" id="IPR027417">
    <property type="entry name" value="P-loop_NTPase"/>
</dbReference>
<dbReference type="Gene3D" id="3.40.50.300">
    <property type="entry name" value="P-loop containing nucleotide triphosphate hydrolases"/>
    <property type="match status" value="1"/>
</dbReference>
<keyword evidence="5 9" id="KW-0067">ATP-binding</keyword>
<dbReference type="InterPro" id="IPR034904">
    <property type="entry name" value="FSCA_dom_sf"/>
</dbReference>
<dbReference type="InterPro" id="IPR044304">
    <property type="entry name" value="NUBPL-like"/>
</dbReference>
<dbReference type="RefSeq" id="WP_190291374.1">
    <property type="nucleotide sequence ID" value="NZ_JABFCZ010000010.1"/>
</dbReference>
<dbReference type="Gene3D" id="3.30.300.130">
    <property type="entry name" value="Fe-S cluster assembly (FSCA)"/>
    <property type="match status" value="1"/>
</dbReference>
<evidence type="ECO:0000256" key="4">
    <source>
        <dbReference type="ARBA" id="ARBA00022741"/>
    </source>
</evidence>
<dbReference type="GO" id="GO:0140663">
    <property type="term" value="F:ATP-dependent FeS chaperone activity"/>
    <property type="evidence" value="ECO:0007669"/>
    <property type="project" value="InterPro"/>
</dbReference>
<evidence type="ECO:0000256" key="6">
    <source>
        <dbReference type="ARBA" id="ARBA00023004"/>
    </source>
</evidence>
<dbReference type="GO" id="GO:0005524">
    <property type="term" value="F:ATP binding"/>
    <property type="evidence" value="ECO:0007669"/>
    <property type="project" value="UniProtKB-UniRule"/>
</dbReference>
<evidence type="ECO:0000256" key="10">
    <source>
        <dbReference type="SAM" id="MobiDB-lite"/>
    </source>
</evidence>
<evidence type="ECO:0000256" key="7">
    <source>
        <dbReference type="ARBA" id="ARBA00023014"/>
    </source>
</evidence>
<comment type="similarity">
    <text evidence="1">In the N-terminal section; belongs to the MIP18 family.</text>
</comment>
<comment type="similarity">
    <text evidence="2">In the C-terminal section; belongs to the Mrp/NBP35 ATP-binding proteins family.</text>
</comment>
<dbReference type="GO" id="GO:0016887">
    <property type="term" value="F:ATP hydrolysis activity"/>
    <property type="evidence" value="ECO:0007669"/>
    <property type="project" value="UniProtKB-UniRule"/>
</dbReference>
<dbReference type="PROSITE" id="PS01215">
    <property type="entry name" value="MRP"/>
    <property type="match status" value="1"/>
</dbReference>
<comment type="subunit">
    <text evidence="9">Homodimer.</text>
</comment>
<dbReference type="GO" id="GO:0016226">
    <property type="term" value="P:iron-sulfur cluster assembly"/>
    <property type="evidence" value="ECO:0007669"/>
    <property type="project" value="InterPro"/>
</dbReference>
<comment type="caution">
    <text evidence="12">The sequence shown here is derived from an EMBL/GenBank/DDBJ whole genome shotgun (WGS) entry which is preliminary data.</text>
</comment>
<feature type="domain" description="MIP18 family-like" evidence="11">
    <location>
        <begin position="6"/>
        <end position="75"/>
    </location>
</feature>
<dbReference type="InterPro" id="IPR002744">
    <property type="entry name" value="MIP18-like"/>
</dbReference>
<comment type="similarity">
    <text evidence="8 9">Belongs to the Mrp/NBP35 ATP-binding proteins family.</text>
</comment>
<dbReference type="Proteomes" id="UP000598467">
    <property type="component" value="Unassembled WGS sequence"/>
</dbReference>
<dbReference type="GO" id="GO:0051539">
    <property type="term" value="F:4 iron, 4 sulfur cluster binding"/>
    <property type="evidence" value="ECO:0007669"/>
    <property type="project" value="TreeGrafter"/>
</dbReference>
<protein>
    <recommendedName>
        <fullName evidence="9">Iron-sulfur cluster carrier protein</fullName>
    </recommendedName>
</protein>
<dbReference type="AlphaFoldDB" id="A0A926NUK1"/>
<evidence type="ECO:0000256" key="1">
    <source>
        <dbReference type="ARBA" id="ARBA00007352"/>
    </source>
</evidence>
<accession>A0A926NUK1</accession>
<evidence type="ECO:0000256" key="9">
    <source>
        <dbReference type="HAMAP-Rule" id="MF_02040"/>
    </source>
</evidence>
<dbReference type="NCBIfam" id="NF008669">
    <property type="entry name" value="PRK11670.1"/>
    <property type="match status" value="1"/>
</dbReference>
<name>A0A926NUK1_9HYPH</name>
<dbReference type="CDD" id="cd02037">
    <property type="entry name" value="Mrp_NBP35"/>
    <property type="match status" value="1"/>
</dbReference>
<keyword evidence="6 9" id="KW-0408">Iron</keyword>
<keyword evidence="3 9" id="KW-0479">Metal-binding</keyword>
<dbReference type="SUPFAM" id="SSF117916">
    <property type="entry name" value="Fe-S cluster assembly (FSCA) domain-like"/>
    <property type="match status" value="1"/>
</dbReference>
<sequence>MSEEIKKAVLERLSKVKGPDLEGDLVSLGLLSEIFVSDGRVAFSITVPADRAQALEPLRQAAEKVVKEIPGVETAMVALTAEKAAGSSGPAPVRPAPSKAQVGSVPPPMQASARQQAAPEQPVQKPGVPGVKHIIAVASGKGGVGKSTTTANLALALQANGLKVGVLDADIYGPSVPRLFRVTGRPEPVSGRILKPLEGYGVKVMSMGFMVEEDTPMIWRGPMVISALTQMLREVAWGDLDVLVVDMPPGTGDAQLTMAQQVPLAGAVIVSTPQDLALIDARKGLNMFRRVDVPVLGIIENMSYFLCPDCGGRHDIFGHGGARAEAEKLGVPFLGEVPLDMQIRETSDAGAPVVVSDPDGPHAKIYRDIASKVMAEIARYEGDEQRTAPKIVIE</sequence>
<evidence type="ECO:0000313" key="12">
    <source>
        <dbReference type="EMBL" id="MBD1546709.1"/>
    </source>
</evidence>
<dbReference type="InterPro" id="IPR019591">
    <property type="entry name" value="Mrp/NBP35_ATP-bd"/>
</dbReference>
<evidence type="ECO:0000313" key="13">
    <source>
        <dbReference type="Proteomes" id="UP000598467"/>
    </source>
</evidence>
<feature type="region of interest" description="Disordered" evidence="10">
    <location>
        <begin position="83"/>
        <end position="127"/>
    </location>
</feature>
<dbReference type="FunFam" id="3.40.50.300:FF:000418">
    <property type="entry name" value="Iron-sulfur cluster carrier protein"/>
    <property type="match status" value="1"/>
</dbReference>
<dbReference type="InterPro" id="IPR000808">
    <property type="entry name" value="Mrp-like_CS"/>
</dbReference>
<dbReference type="InterPro" id="IPR033756">
    <property type="entry name" value="YlxH/NBP35"/>
</dbReference>
<keyword evidence="9" id="KW-0378">Hydrolase</keyword>
<dbReference type="HAMAP" id="MF_02040">
    <property type="entry name" value="Mrp_NBP35"/>
    <property type="match status" value="1"/>
</dbReference>
<evidence type="ECO:0000256" key="8">
    <source>
        <dbReference type="ARBA" id="ARBA00024036"/>
    </source>
</evidence>
<dbReference type="Pfam" id="PF01883">
    <property type="entry name" value="FeS_assembly_P"/>
    <property type="match status" value="1"/>
</dbReference>
<keyword evidence="7 9" id="KW-0411">Iron-sulfur</keyword>
<evidence type="ECO:0000256" key="5">
    <source>
        <dbReference type="ARBA" id="ARBA00022840"/>
    </source>
</evidence>
<evidence type="ECO:0000256" key="2">
    <source>
        <dbReference type="ARBA" id="ARBA00008205"/>
    </source>
</evidence>
<dbReference type="PANTHER" id="PTHR42961:SF2">
    <property type="entry name" value="IRON-SULFUR PROTEIN NUBPL"/>
    <property type="match status" value="1"/>
</dbReference>
<gene>
    <name evidence="12" type="primary">apbC</name>
    <name evidence="12" type="ORF">HK439_10580</name>
</gene>
<comment type="function">
    <text evidence="9">Binds and transfers iron-sulfur (Fe-S) clusters to target apoproteins. Can hydrolyze ATP.</text>
</comment>
<keyword evidence="4 9" id="KW-0547">Nucleotide-binding</keyword>